<dbReference type="Pfam" id="PF00126">
    <property type="entry name" value="HTH_1"/>
    <property type="match status" value="1"/>
</dbReference>
<organism evidence="6 7">
    <name type="scientific">Acidaminococcus fermentans</name>
    <dbReference type="NCBI Taxonomy" id="905"/>
    <lineage>
        <taxon>Bacteria</taxon>
        <taxon>Bacillati</taxon>
        <taxon>Bacillota</taxon>
        <taxon>Negativicutes</taxon>
        <taxon>Acidaminococcales</taxon>
        <taxon>Acidaminococcaceae</taxon>
        <taxon>Acidaminococcus</taxon>
    </lineage>
</organism>
<dbReference type="InterPro" id="IPR000847">
    <property type="entry name" value="LysR_HTH_N"/>
</dbReference>
<dbReference type="Gene3D" id="1.10.10.10">
    <property type="entry name" value="Winged helix-like DNA-binding domain superfamily/Winged helix DNA-binding domain"/>
    <property type="match status" value="1"/>
</dbReference>
<comment type="caution">
    <text evidence="6">The sequence shown here is derived from an EMBL/GenBank/DDBJ whole genome shotgun (WGS) entry which is preliminary data.</text>
</comment>
<keyword evidence="3 6" id="KW-0238">DNA-binding</keyword>
<dbReference type="RefSeq" id="WP_012937929.1">
    <property type="nucleotide sequence ID" value="NZ_CALAKB010000044.1"/>
</dbReference>
<dbReference type="GO" id="GO:0003677">
    <property type="term" value="F:DNA binding"/>
    <property type="evidence" value="ECO:0007669"/>
    <property type="project" value="UniProtKB-KW"/>
</dbReference>
<dbReference type="Proteomes" id="UP000182379">
    <property type="component" value="Unassembled WGS sequence"/>
</dbReference>
<protein>
    <submittedName>
        <fullName evidence="6">DNA-binding transcriptional regulator, LysR family</fullName>
    </submittedName>
</protein>
<reference evidence="6 7" key="1">
    <citation type="submission" date="2016-10" db="EMBL/GenBank/DDBJ databases">
        <authorList>
            <person name="Varghese N."/>
            <person name="Submissions S."/>
        </authorList>
    </citation>
    <scope>NUCLEOTIDE SEQUENCE [LARGE SCALE GENOMIC DNA]</scope>
    <source>
        <strain evidence="6 7">WCC6</strain>
    </source>
</reference>
<sequence>MEIRTLKYFLAVAREQNMTEAANLLFVTQPTLSRQMADLEKELGKKLFIRSNRSTTLTEEGMHLRQRAEEILALVEQTKSEIKDEDLNLTGCIRIGAGITYLVHYLTDTFADLRKENPHLTIEMLTGNADIIQEKLEHGLLDFGLFIQPFNVENYNYLELPGKNRLGIVTSIHSPWAKLDAVTPENILGIPLMTSSRHNNRSFDLEGWSKGKISVEKLNIVGTMDLSCNTNPLVFQQVANLLCLDRLEHHESPELKFIPLEPAYEVSSLVAWKKYRLLSHSSQVFLERLKEKVNPEK</sequence>
<dbReference type="OMA" id="VHVTYGS"/>
<dbReference type="FunFam" id="1.10.10.10:FF:000001">
    <property type="entry name" value="LysR family transcriptional regulator"/>
    <property type="match status" value="1"/>
</dbReference>
<dbReference type="InterPro" id="IPR005119">
    <property type="entry name" value="LysR_subst-bd"/>
</dbReference>
<dbReference type="GO" id="GO:0005829">
    <property type="term" value="C:cytosol"/>
    <property type="evidence" value="ECO:0007669"/>
    <property type="project" value="TreeGrafter"/>
</dbReference>
<keyword evidence="4" id="KW-0804">Transcription</keyword>
<accession>A0A1H2XKT6</accession>
<evidence type="ECO:0000256" key="1">
    <source>
        <dbReference type="ARBA" id="ARBA00009437"/>
    </source>
</evidence>
<dbReference type="InterPro" id="IPR036390">
    <property type="entry name" value="WH_DNA-bd_sf"/>
</dbReference>
<comment type="similarity">
    <text evidence="1">Belongs to the LysR transcriptional regulatory family.</text>
</comment>
<dbReference type="CDD" id="cd05466">
    <property type="entry name" value="PBP2_LTTR_substrate"/>
    <property type="match status" value="1"/>
</dbReference>
<gene>
    <name evidence="6" type="ORF">SAMN05216495_1093</name>
</gene>
<dbReference type="SUPFAM" id="SSF53850">
    <property type="entry name" value="Periplasmic binding protein-like II"/>
    <property type="match status" value="1"/>
</dbReference>
<dbReference type="InterPro" id="IPR050950">
    <property type="entry name" value="HTH-type_LysR_regulators"/>
</dbReference>
<dbReference type="InterPro" id="IPR036388">
    <property type="entry name" value="WH-like_DNA-bd_sf"/>
</dbReference>
<evidence type="ECO:0000313" key="6">
    <source>
        <dbReference type="EMBL" id="SDW92909.1"/>
    </source>
</evidence>
<evidence type="ECO:0000256" key="3">
    <source>
        <dbReference type="ARBA" id="ARBA00023125"/>
    </source>
</evidence>
<dbReference type="GO" id="GO:0003700">
    <property type="term" value="F:DNA-binding transcription factor activity"/>
    <property type="evidence" value="ECO:0007669"/>
    <property type="project" value="InterPro"/>
</dbReference>
<dbReference type="AlphaFoldDB" id="A0A1H2XKT6"/>
<feature type="domain" description="HTH lysR-type" evidence="5">
    <location>
        <begin position="1"/>
        <end position="58"/>
    </location>
</feature>
<name>A0A1H2XKT6_ACIFE</name>
<dbReference type="PANTHER" id="PTHR30419:SF8">
    <property type="entry name" value="NITROGEN ASSIMILATION TRANSCRIPTIONAL ACTIVATOR-RELATED"/>
    <property type="match status" value="1"/>
</dbReference>
<dbReference type="SUPFAM" id="SSF46785">
    <property type="entry name" value="Winged helix' DNA-binding domain"/>
    <property type="match status" value="1"/>
</dbReference>
<dbReference type="PANTHER" id="PTHR30419">
    <property type="entry name" value="HTH-TYPE TRANSCRIPTIONAL REGULATOR YBHD"/>
    <property type="match status" value="1"/>
</dbReference>
<evidence type="ECO:0000313" key="7">
    <source>
        <dbReference type="Proteomes" id="UP000182379"/>
    </source>
</evidence>
<evidence type="ECO:0000256" key="4">
    <source>
        <dbReference type="ARBA" id="ARBA00023163"/>
    </source>
</evidence>
<dbReference type="EMBL" id="FNOP01000009">
    <property type="protein sequence ID" value="SDW92909.1"/>
    <property type="molecule type" value="Genomic_DNA"/>
</dbReference>
<dbReference type="Pfam" id="PF03466">
    <property type="entry name" value="LysR_substrate"/>
    <property type="match status" value="1"/>
</dbReference>
<proteinExistence type="inferred from homology"/>
<dbReference type="GeneID" id="78334295"/>
<evidence type="ECO:0000259" key="5">
    <source>
        <dbReference type="PROSITE" id="PS50931"/>
    </source>
</evidence>
<keyword evidence="2" id="KW-0805">Transcription regulation</keyword>
<evidence type="ECO:0000256" key="2">
    <source>
        <dbReference type="ARBA" id="ARBA00023015"/>
    </source>
</evidence>
<dbReference type="PRINTS" id="PR00039">
    <property type="entry name" value="HTHLYSR"/>
</dbReference>
<dbReference type="Gene3D" id="3.40.190.290">
    <property type="match status" value="1"/>
</dbReference>
<dbReference type="PROSITE" id="PS50931">
    <property type="entry name" value="HTH_LYSR"/>
    <property type="match status" value="1"/>
</dbReference>